<dbReference type="InterPro" id="IPR027417">
    <property type="entry name" value="P-loop_NTPase"/>
</dbReference>
<proteinExistence type="predicted"/>
<evidence type="ECO:0000256" key="9">
    <source>
        <dbReference type="ARBA" id="ARBA00081809"/>
    </source>
</evidence>
<gene>
    <name evidence="12" type="ORF">DIURU_000942</name>
</gene>
<dbReference type="FunFam" id="3.30.70.240:FF:000006">
    <property type="entry name" value="Elongation factor like GTPase 1"/>
    <property type="match status" value="1"/>
</dbReference>
<dbReference type="SUPFAM" id="SSF54211">
    <property type="entry name" value="Ribosomal protein S5 domain 2-like"/>
    <property type="match status" value="1"/>
</dbReference>
<dbReference type="SUPFAM" id="SSF50447">
    <property type="entry name" value="Translation proteins"/>
    <property type="match status" value="1"/>
</dbReference>
<keyword evidence="13" id="KW-1185">Reference proteome</keyword>
<dbReference type="OMA" id="FARCDIQ"/>
<dbReference type="InterPro" id="IPR009000">
    <property type="entry name" value="Transl_B-barrel_sf"/>
</dbReference>
<evidence type="ECO:0000313" key="13">
    <source>
        <dbReference type="Proteomes" id="UP000449547"/>
    </source>
</evidence>
<dbReference type="Gene3D" id="3.30.70.240">
    <property type="match status" value="1"/>
</dbReference>
<dbReference type="FunFam" id="3.90.1430.10:FF:000002">
    <property type="entry name" value="Elongation factor like GTPase 1"/>
    <property type="match status" value="1"/>
</dbReference>
<dbReference type="CDD" id="cd04096">
    <property type="entry name" value="eEF2_snRNP_like_C"/>
    <property type="match status" value="1"/>
</dbReference>
<dbReference type="OrthoDB" id="364892at2759"/>
<dbReference type="EMBL" id="SWFT01000031">
    <property type="protein sequence ID" value="KAA8906781.1"/>
    <property type="molecule type" value="Genomic_DNA"/>
</dbReference>
<dbReference type="Pfam" id="PF00679">
    <property type="entry name" value="EFG_C"/>
    <property type="match status" value="1"/>
</dbReference>
<dbReference type="Gene3D" id="3.90.1430.10">
    <property type="entry name" value="Yeast translation eEF2 (G' domain)"/>
    <property type="match status" value="1"/>
</dbReference>
<keyword evidence="2" id="KW-0963">Cytoplasm</keyword>
<evidence type="ECO:0000256" key="10">
    <source>
        <dbReference type="SAM" id="MobiDB-lite"/>
    </source>
</evidence>
<organism evidence="12 13">
    <name type="scientific">Diutina rugosa</name>
    <name type="common">Yeast</name>
    <name type="synonym">Candida rugosa</name>
    <dbReference type="NCBI Taxonomy" id="5481"/>
    <lineage>
        <taxon>Eukaryota</taxon>
        <taxon>Fungi</taxon>
        <taxon>Dikarya</taxon>
        <taxon>Ascomycota</taxon>
        <taxon>Saccharomycotina</taxon>
        <taxon>Pichiomycetes</taxon>
        <taxon>Debaryomycetaceae</taxon>
        <taxon>Diutina</taxon>
    </lineage>
</organism>
<evidence type="ECO:0000256" key="5">
    <source>
        <dbReference type="ARBA" id="ARBA00022801"/>
    </source>
</evidence>
<dbReference type="Proteomes" id="UP000449547">
    <property type="component" value="Unassembled WGS sequence"/>
</dbReference>
<evidence type="ECO:0000259" key="11">
    <source>
        <dbReference type="PROSITE" id="PS51722"/>
    </source>
</evidence>
<name>A0A642UWI9_DIURU</name>
<dbReference type="CDD" id="cd16268">
    <property type="entry name" value="EF2_II"/>
    <property type="match status" value="1"/>
</dbReference>
<dbReference type="GO" id="GO:0005829">
    <property type="term" value="C:cytosol"/>
    <property type="evidence" value="ECO:0007669"/>
    <property type="project" value="TreeGrafter"/>
</dbReference>
<keyword evidence="5" id="KW-0378">Hydrolase</keyword>
<evidence type="ECO:0000256" key="6">
    <source>
        <dbReference type="ARBA" id="ARBA00023134"/>
    </source>
</evidence>
<keyword evidence="3" id="KW-0690">Ribosome biogenesis</keyword>
<dbReference type="InterPro" id="IPR041095">
    <property type="entry name" value="EFG_II"/>
</dbReference>
<dbReference type="Gene3D" id="2.40.30.10">
    <property type="entry name" value="Translation factors"/>
    <property type="match status" value="1"/>
</dbReference>
<dbReference type="GO" id="GO:0005525">
    <property type="term" value="F:GTP binding"/>
    <property type="evidence" value="ECO:0007669"/>
    <property type="project" value="UniProtKB-KW"/>
</dbReference>
<dbReference type="InterPro" id="IPR035647">
    <property type="entry name" value="EFG_III/V"/>
</dbReference>
<dbReference type="GO" id="GO:1990904">
    <property type="term" value="C:ribonucleoprotein complex"/>
    <property type="evidence" value="ECO:0007669"/>
    <property type="project" value="TreeGrafter"/>
</dbReference>
<dbReference type="RefSeq" id="XP_034014295.1">
    <property type="nucleotide sequence ID" value="XM_034159246.1"/>
</dbReference>
<evidence type="ECO:0000256" key="4">
    <source>
        <dbReference type="ARBA" id="ARBA00022741"/>
    </source>
</evidence>
<dbReference type="AlphaFoldDB" id="A0A642UWI9"/>
<comment type="catalytic activity">
    <reaction evidence="7">
        <text>GTP + H2O = GDP + phosphate + H(+)</text>
        <dbReference type="Rhea" id="RHEA:19669"/>
        <dbReference type="ChEBI" id="CHEBI:15377"/>
        <dbReference type="ChEBI" id="CHEBI:15378"/>
        <dbReference type="ChEBI" id="CHEBI:37565"/>
        <dbReference type="ChEBI" id="CHEBI:43474"/>
        <dbReference type="ChEBI" id="CHEBI:58189"/>
    </reaction>
</comment>
<feature type="compositionally biased region" description="Acidic residues" evidence="10">
    <location>
        <begin position="696"/>
        <end position="707"/>
    </location>
</feature>
<evidence type="ECO:0000313" key="12">
    <source>
        <dbReference type="EMBL" id="KAA8906781.1"/>
    </source>
</evidence>
<dbReference type="GO" id="GO:0042256">
    <property type="term" value="P:cytosolic ribosome assembly"/>
    <property type="evidence" value="ECO:0007669"/>
    <property type="project" value="TreeGrafter"/>
</dbReference>
<reference evidence="12 13" key="1">
    <citation type="submission" date="2019-07" db="EMBL/GenBank/DDBJ databases">
        <title>Genome assembly of two rare yeast pathogens: Diutina rugosa and Trichomonascus ciferrii.</title>
        <authorList>
            <person name="Mixao V."/>
            <person name="Saus E."/>
            <person name="Hansen A."/>
            <person name="Lass-Flor C."/>
            <person name="Gabaldon T."/>
        </authorList>
    </citation>
    <scope>NUCLEOTIDE SEQUENCE [LARGE SCALE GENOMIC DNA]</scope>
    <source>
        <strain evidence="12 13">CBS 613</strain>
    </source>
</reference>
<dbReference type="VEuPathDB" id="FungiDB:DIURU_000942"/>
<dbReference type="SUPFAM" id="SSF52540">
    <property type="entry name" value="P-loop containing nucleoside triphosphate hydrolases"/>
    <property type="match status" value="1"/>
</dbReference>
<dbReference type="GeneID" id="54779595"/>
<dbReference type="Gene3D" id="3.30.230.10">
    <property type="match status" value="1"/>
</dbReference>
<dbReference type="CDD" id="cd01681">
    <property type="entry name" value="aeEF2_snRNP_like_IV"/>
    <property type="match status" value="1"/>
</dbReference>
<dbReference type="SMART" id="SM00838">
    <property type="entry name" value="EFG_C"/>
    <property type="match status" value="1"/>
</dbReference>
<evidence type="ECO:0000256" key="7">
    <source>
        <dbReference type="ARBA" id="ARBA00048548"/>
    </source>
</evidence>
<dbReference type="Gene3D" id="3.30.70.870">
    <property type="entry name" value="Elongation Factor G (Translational Gtpase), domain 3"/>
    <property type="match status" value="1"/>
</dbReference>
<keyword evidence="4" id="KW-0547">Nucleotide-binding</keyword>
<dbReference type="PANTHER" id="PTHR42908:SF3">
    <property type="entry name" value="ELONGATION FACTOR-LIKE GTPASE 1"/>
    <property type="match status" value="1"/>
</dbReference>
<dbReference type="SUPFAM" id="SSF54980">
    <property type="entry name" value="EF-G C-terminal domain-like"/>
    <property type="match status" value="2"/>
</dbReference>
<dbReference type="InterPro" id="IPR014721">
    <property type="entry name" value="Ribsml_uS5_D2-typ_fold_subgr"/>
</dbReference>
<comment type="caution">
    <text evidence="12">The sequence shown here is derived from an EMBL/GenBank/DDBJ whole genome shotgun (WGS) entry which is preliminary data.</text>
</comment>
<dbReference type="FunFam" id="3.30.70.870:FF:000002">
    <property type="entry name" value="Translation elongation factor 2"/>
    <property type="match status" value="1"/>
</dbReference>
<dbReference type="Pfam" id="PF03144">
    <property type="entry name" value="GTP_EFTU_D2"/>
    <property type="match status" value="1"/>
</dbReference>
<dbReference type="PROSITE" id="PS51722">
    <property type="entry name" value="G_TR_2"/>
    <property type="match status" value="1"/>
</dbReference>
<accession>A0A642UWI9</accession>
<protein>
    <recommendedName>
        <fullName evidence="8">Ribosome assembly protein 1</fullName>
    </recommendedName>
    <alternativeName>
        <fullName evidence="9">Elongation factor-like 1</fullName>
    </alternativeName>
</protein>
<dbReference type="GO" id="GO:0043022">
    <property type="term" value="F:ribosome binding"/>
    <property type="evidence" value="ECO:0007669"/>
    <property type="project" value="TreeGrafter"/>
</dbReference>
<dbReference type="InterPro" id="IPR020568">
    <property type="entry name" value="Ribosomal_Su5_D2-typ_SF"/>
</dbReference>
<evidence type="ECO:0000256" key="8">
    <source>
        <dbReference type="ARBA" id="ARBA00068031"/>
    </source>
</evidence>
<evidence type="ECO:0000256" key="3">
    <source>
        <dbReference type="ARBA" id="ARBA00022517"/>
    </source>
</evidence>
<dbReference type="Pfam" id="PF00009">
    <property type="entry name" value="GTP_EFTU"/>
    <property type="match status" value="1"/>
</dbReference>
<dbReference type="PANTHER" id="PTHR42908">
    <property type="entry name" value="TRANSLATION ELONGATION FACTOR-RELATED"/>
    <property type="match status" value="1"/>
</dbReference>
<dbReference type="InterPro" id="IPR004161">
    <property type="entry name" value="EFTu-like_2"/>
</dbReference>
<sequence length="1012" mass="113114">MKLSADTISGLQSQPENIRNICILAHVDHGKTSLSDSLVATNGIISQRLAGKVRYLDSREDEQLRGITMESSAISLYFKVARRKRESEEVDIREYLVNLIDSPGHIDFSSEVSTSARLCDGALVLVDVVEGVCSQTVNVLRQCWVDKLKPILVLNKIDRLIVEWKLSPQEAYQHMSQVIEQVNSVIGSFFAGDRLADDLQWRESGQTEEFVERSDDDLYFTPEKNNVVFASAIDGWAFNVNTFASIYAAKLGFSHQVLAKTLWGDFYLDMKNKKIVSGKKAKQGQKPLFVSLILDQIWAIYDSCVIERDQEKLEKIVTKLGTKINQRDLRSKDHKNLLNLIMSQWIPLSHAILGNVVEFLPNPIDAQRDRFGGVLSEAMGENYAEKLDAGLVKAIESCDASDPETHTLAYVSKLLSIPEEELPKEIGVTLTHEELMEKSRKARELAKKASEAAQVQAPVDDFAAPEATKKDPFEWEFEEDDFEIGGGDDEVDEPVKEVLVAFTRLYSGSLKKGQRVTVIGPKYDPELGPDHPQNADQVNHDVEITDLFLFMGRELVRLNEVPAGNIVGVQGLDSAILKSGTICTGPPPYINLAASSTLIHNKPIMKVAVEPENPMKLAKLERGLDLLTAADPVLEWYIDDDSGEIIVCVAGELHLERCLKDLQERFAKGCEVMIKEPVIPFREGLASKEAKTVDNGNDDDEEEEEESLPGIDLEFAVEPLDSSITEWLINHEAELKSLTKSSAHRESLEASLREVLDAAKVSFKVDDIVAAGPHRIGPNLLVEQSTTPQYRRLFTKGTDDDRFIFEPQVIQGFQLATQEGPLASEPMQGTVTYITKCQRDLAVGEDEMVPSGAVINFTRSAINAQFLAHAPRLLLAMYTCEIQATTEVLGKVYAVVQKRGGQIISEEMKEGTPFFTIVARIPVIEAFGFSEDIRKKTSGSASPQLVFYGFDVLDIDPFWVPHTEEELEELGEFAERENVARRYMNTIRRRKGLFVDEKVVQHADKQRTMRKD</sequence>
<dbReference type="Pfam" id="PF14492">
    <property type="entry name" value="EFG_III"/>
    <property type="match status" value="1"/>
</dbReference>
<dbReference type="InterPro" id="IPR000795">
    <property type="entry name" value="T_Tr_GTP-bd_dom"/>
</dbReference>
<dbReference type="InterPro" id="IPR000640">
    <property type="entry name" value="EFG_V-like"/>
</dbReference>
<dbReference type="PRINTS" id="PR00315">
    <property type="entry name" value="ELONGATNFCT"/>
</dbReference>
<dbReference type="InterPro" id="IPR005225">
    <property type="entry name" value="Small_GTP-bd"/>
</dbReference>
<dbReference type="FunFam" id="3.40.50.300:FF:000746">
    <property type="entry name" value="Ribosome assembly protein 1"/>
    <property type="match status" value="1"/>
</dbReference>
<feature type="domain" description="Tr-type G" evidence="11">
    <location>
        <begin position="16"/>
        <end position="255"/>
    </location>
</feature>
<dbReference type="GO" id="GO:0003924">
    <property type="term" value="F:GTPase activity"/>
    <property type="evidence" value="ECO:0007669"/>
    <property type="project" value="InterPro"/>
</dbReference>
<dbReference type="NCBIfam" id="TIGR00231">
    <property type="entry name" value="small_GTP"/>
    <property type="match status" value="1"/>
</dbReference>
<evidence type="ECO:0000256" key="1">
    <source>
        <dbReference type="ARBA" id="ARBA00004496"/>
    </source>
</evidence>
<dbReference type="CDD" id="cd01885">
    <property type="entry name" value="EF2"/>
    <property type="match status" value="1"/>
</dbReference>
<keyword evidence="6" id="KW-0342">GTP-binding</keyword>
<comment type="subcellular location">
    <subcellularLocation>
        <location evidence="1">Cytoplasm</location>
    </subcellularLocation>
</comment>
<dbReference type="Gene3D" id="3.40.50.300">
    <property type="entry name" value="P-loop containing nucleotide triphosphate hydrolases"/>
    <property type="match status" value="1"/>
</dbReference>
<evidence type="ECO:0000256" key="2">
    <source>
        <dbReference type="ARBA" id="ARBA00022490"/>
    </source>
</evidence>
<feature type="region of interest" description="Disordered" evidence="10">
    <location>
        <begin position="689"/>
        <end position="708"/>
    </location>
</feature>